<dbReference type="SUPFAM" id="SSF51735">
    <property type="entry name" value="NAD(P)-binding Rossmann-fold domains"/>
    <property type="match status" value="1"/>
</dbReference>
<dbReference type="PANTHER" id="PTHR43725:SF47">
    <property type="entry name" value="UDP-GLUCOSE 4-EPIMERASE"/>
    <property type="match status" value="1"/>
</dbReference>
<evidence type="ECO:0000256" key="8">
    <source>
        <dbReference type="ARBA" id="ARBA00023144"/>
    </source>
</evidence>
<dbReference type="EMBL" id="SLUO01000013">
    <property type="protein sequence ID" value="TCL55966.1"/>
    <property type="molecule type" value="Genomic_DNA"/>
</dbReference>
<proteinExistence type="inferred from homology"/>
<keyword evidence="14" id="KW-1185">Reference proteome</keyword>
<evidence type="ECO:0000256" key="4">
    <source>
        <dbReference type="ARBA" id="ARBA00007637"/>
    </source>
</evidence>
<dbReference type="PANTHER" id="PTHR43725">
    <property type="entry name" value="UDP-GLUCOSE 4-EPIMERASE"/>
    <property type="match status" value="1"/>
</dbReference>
<evidence type="ECO:0000256" key="5">
    <source>
        <dbReference type="ARBA" id="ARBA00013189"/>
    </source>
</evidence>
<evidence type="ECO:0000256" key="9">
    <source>
        <dbReference type="ARBA" id="ARBA00023235"/>
    </source>
</evidence>
<dbReference type="STRING" id="1469948.GCA_000732725_00689"/>
<dbReference type="EC" id="5.1.3.2" evidence="5"/>
<dbReference type="Proteomes" id="UP000295718">
    <property type="component" value="Unassembled WGS sequence"/>
</dbReference>
<evidence type="ECO:0000256" key="7">
    <source>
        <dbReference type="ARBA" id="ARBA00023027"/>
    </source>
</evidence>
<evidence type="ECO:0000256" key="11">
    <source>
        <dbReference type="ARBA" id="ARBA00033067"/>
    </source>
</evidence>
<keyword evidence="7" id="KW-0520">NAD</keyword>
<evidence type="ECO:0000256" key="3">
    <source>
        <dbReference type="ARBA" id="ARBA00004947"/>
    </source>
</evidence>
<evidence type="ECO:0000256" key="10">
    <source>
        <dbReference type="ARBA" id="ARBA00031367"/>
    </source>
</evidence>
<dbReference type="InterPro" id="IPR036291">
    <property type="entry name" value="NAD(P)-bd_dom_sf"/>
</dbReference>
<name>A0A4R1QQ79_9FIRM</name>
<dbReference type="GO" id="GO:0003978">
    <property type="term" value="F:UDP-glucose 4-epimerase activity"/>
    <property type="evidence" value="ECO:0007669"/>
    <property type="project" value="UniProtKB-EC"/>
</dbReference>
<sequence>MNILVIGGTRFMGKHLVNGLLRQGHMVTIATRGIAQDNFADSVKRLTIDRMNEDSLQEGLKNTYFDVIYDSLAYSSNDIRRLLDIVTCNKYIMISTTAVYEKYMNAVEEAFDPLGKKLIWCDRADFPYDEIKRQAECALFQEYAHIHSVAVRFPFVIGSDDYTGRLQFYIEHIIKQKPMNVDNFHKQMSFVRSQEAGSFLAYLAVNDYSGSINGASEGTISIRDIADYVESRTGKKVILSSYGEDAPYNGVDENSINTDKAGSLGFAFSPLKAWIYDLIDGYIEEAAV</sequence>
<reference evidence="13 14" key="1">
    <citation type="submission" date="2019-03" db="EMBL/GenBank/DDBJ databases">
        <title>Genomic Encyclopedia of Type Strains, Phase IV (KMG-IV): sequencing the most valuable type-strain genomes for metagenomic binning, comparative biology and taxonomic classification.</title>
        <authorList>
            <person name="Goeker M."/>
        </authorList>
    </citation>
    <scope>NUCLEOTIDE SEQUENCE [LARGE SCALE GENOMIC DNA]</scope>
    <source>
        <strain evidence="13 14">DSM 100556</strain>
    </source>
</reference>
<dbReference type="GO" id="GO:0005829">
    <property type="term" value="C:cytosol"/>
    <property type="evidence" value="ECO:0007669"/>
    <property type="project" value="TreeGrafter"/>
</dbReference>
<evidence type="ECO:0000256" key="6">
    <source>
        <dbReference type="ARBA" id="ARBA00018569"/>
    </source>
</evidence>
<comment type="pathway">
    <text evidence="3">Carbohydrate metabolism; galactose metabolism.</text>
</comment>
<protein>
    <recommendedName>
        <fullName evidence="6">UDP-glucose 4-epimerase</fullName>
        <ecNumber evidence="5">5.1.3.2</ecNumber>
    </recommendedName>
    <alternativeName>
        <fullName evidence="11">Galactowaldenase</fullName>
    </alternativeName>
    <alternativeName>
        <fullName evidence="10">UDP-galactose 4-epimerase</fullName>
    </alternativeName>
</protein>
<gene>
    <name evidence="13" type="ORF">EDD76_113104</name>
</gene>
<comment type="caution">
    <text evidence="13">The sequence shown here is derived from an EMBL/GenBank/DDBJ whole genome shotgun (WGS) entry which is preliminary data.</text>
</comment>
<keyword evidence="8" id="KW-0299">Galactose metabolism</keyword>
<evidence type="ECO:0000256" key="2">
    <source>
        <dbReference type="ARBA" id="ARBA00001911"/>
    </source>
</evidence>
<keyword evidence="9" id="KW-0413">Isomerase</keyword>
<dbReference type="Pfam" id="PF01370">
    <property type="entry name" value="Epimerase"/>
    <property type="match status" value="1"/>
</dbReference>
<evidence type="ECO:0000313" key="13">
    <source>
        <dbReference type="EMBL" id="TCL55966.1"/>
    </source>
</evidence>
<dbReference type="InterPro" id="IPR001509">
    <property type="entry name" value="Epimerase_deHydtase"/>
</dbReference>
<organism evidence="13 14">
    <name type="scientific">Kineothrix alysoides</name>
    <dbReference type="NCBI Taxonomy" id="1469948"/>
    <lineage>
        <taxon>Bacteria</taxon>
        <taxon>Bacillati</taxon>
        <taxon>Bacillota</taxon>
        <taxon>Clostridia</taxon>
        <taxon>Lachnospirales</taxon>
        <taxon>Lachnospiraceae</taxon>
        <taxon>Kineothrix</taxon>
    </lineage>
</organism>
<comment type="catalytic activity">
    <reaction evidence="1">
        <text>UDP-alpha-D-glucose = UDP-alpha-D-galactose</text>
        <dbReference type="Rhea" id="RHEA:22168"/>
        <dbReference type="ChEBI" id="CHEBI:58885"/>
        <dbReference type="ChEBI" id="CHEBI:66914"/>
        <dbReference type="EC" id="5.1.3.2"/>
    </reaction>
</comment>
<dbReference type="RefSeq" id="WP_035315130.1">
    <property type="nucleotide sequence ID" value="NZ_JPNB01000001.1"/>
</dbReference>
<dbReference type="GO" id="GO:0006012">
    <property type="term" value="P:galactose metabolic process"/>
    <property type="evidence" value="ECO:0007669"/>
    <property type="project" value="UniProtKB-KW"/>
</dbReference>
<keyword evidence="8" id="KW-0119">Carbohydrate metabolism</keyword>
<evidence type="ECO:0000313" key="14">
    <source>
        <dbReference type="Proteomes" id="UP000295718"/>
    </source>
</evidence>
<comment type="cofactor">
    <cofactor evidence="2">
        <name>NAD(+)</name>
        <dbReference type="ChEBI" id="CHEBI:57540"/>
    </cofactor>
</comment>
<feature type="domain" description="NAD-dependent epimerase/dehydratase" evidence="12">
    <location>
        <begin position="3"/>
        <end position="76"/>
    </location>
</feature>
<evidence type="ECO:0000256" key="1">
    <source>
        <dbReference type="ARBA" id="ARBA00000083"/>
    </source>
</evidence>
<comment type="similarity">
    <text evidence="4">Belongs to the NAD(P)-dependent epimerase/dehydratase family.</text>
</comment>
<dbReference type="Gene3D" id="3.40.50.720">
    <property type="entry name" value="NAD(P)-binding Rossmann-like Domain"/>
    <property type="match status" value="1"/>
</dbReference>
<evidence type="ECO:0000259" key="12">
    <source>
        <dbReference type="Pfam" id="PF01370"/>
    </source>
</evidence>
<dbReference type="AlphaFoldDB" id="A0A4R1QQ79"/>
<accession>A0A4R1QQ79</accession>